<feature type="region of interest" description="Disordered" evidence="1">
    <location>
        <begin position="1"/>
        <end position="28"/>
    </location>
</feature>
<feature type="region of interest" description="Disordered" evidence="1">
    <location>
        <begin position="159"/>
        <end position="214"/>
    </location>
</feature>
<name>A0A7J0D9S2_9ERIC</name>
<evidence type="ECO:0000256" key="1">
    <source>
        <dbReference type="SAM" id="MobiDB-lite"/>
    </source>
</evidence>
<accession>A0A7J0D9S2</accession>
<proteinExistence type="predicted"/>
<dbReference type="AlphaFoldDB" id="A0A7J0D9S2"/>
<reference evidence="3" key="1">
    <citation type="submission" date="2019-07" db="EMBL/GenBank/DDBJ databases">
        <title>De Novo Assembly of kiwifruit Actinidia rufa.</title>
        <authorList>
            <person name="Sugita-Konishi S."/>
            <person name="Sato K."/>
            <person name="Mori E."/>
            <person name="Abe Y."/>
            <person name="Kisaki G."/>
            <person name="Hamano K."/>
            <person name="Suezawa K."/>
            <person name="Otani M."/>
            <person name="Fukuda T."/>
            <person name="Manabe T."/>
            <person name="Gomi K."/>
            <person name="Tabuchi M."/>
            <person name="Akimitsu K."/>
            <person name="Kataoka I."/>
        </authorList>
    </citation>
    <scope>NUCLEOTIDE SEQUENCE [LARGE SCALE GENOMIC DNA]</scope>
    <source>
        <strain evidence="3">cv. Fuchu</strain>
    </source>
</reference>
<dbReference type="EMBL" id="BJWL01000093">
    <property type="protein sequence ID" value="GFS29601.1"/>
    <property type="molecule type" value="Genomic_DNA"/>
</dbReference>
<sequence length="272" mass="30460">MASQRSNCFNSWKTRREAPQAPKTPGGRRLNYWMIPRGRLGPHLRRILGRLLPGGANSRDITHSPLTYQLAEMAQILADRVHLDQADSGRDLRETLNAKRNRECNLCTKLNDQRAAASSKTIASAGSMDALMCHVFPSSLGDLGLKWFENCPRGPHVPGRNVCSVGDDVKQAKKATRPTPRGEGPFKRRKKSSVDYENRDKELSSPEGLPKPTSLRWALEGIHRPGKDLSRRSQGSSVEVMYYLFKQLKLSQLDLKLARAPLVGFNAQSHWP</sequence>
<feature type="compositionally biased region" description="Polar residues" evidence="1">
    <location>
        <begin position="1"/>
        <end position="12"/>
    </location>
</feature>
<evidence type="ECO:0000313" key="2">
    <source>
        <dbReference type="EMBL" id="GFS29601.1"/>
    </source>
</evidence>
<evidence type="ECO:0000313" key="3">
    <source>
        <dbReference type="Proteomes" id="UP000585474"/>
    </source>
</evidence>
<protein>
    <submittedName>
        <fullName evidence="2">Uncharacterized protein</fullName>
    </submittedName>
</protein>
<gene>
    <name evidence="2" type="ORF">Acr_00g0007420</name>
</gene>
<feature type="compositionally biased region" description="Basic and acidic residues" evidence="1">
    <location>
        <begin position="192"/>
        <end position="204"/>
    </location>
</feature>
<keyword evidence="3" id="KW-1185">Reference proteome</keyword>
<dbReference type="Proteomes" id="UP000585474">
    <property type="component" value="Unassembled WGS sequence"/>
</dbReference>
<comment type="caution">
    <text evidence="2">The sequence shown here is derived from an EMBL/GenBank/DDBJ whole genome shotgun (WGS) entry which is preliminary data.</text>
</comment>
<organism evidence="2 3">
    <name type="scientific">Actinidia rufa</name>
    <dbReference type="NCBI Taxonomy" id="165716"/>
    <lineage>
        <taxon>Eukaryota</taxon>
        <taxon>Viridiplantae</taxon>
        <taxon>Streptophyta</taxon>
        <taxon>Embryophyta</taxon>
        <taxon>Tracheophyta</taxon>
        <taxon>Spermatophyta</taxon>
        <taxon>Magnoliopsida</taxon>
        <taxon>eudicotyledons</taxon>
        <taxon>Gunneridae</taxon>
        <taxon>Pentapetalae</taxon>
        <taxon>asterids</taxon>
        <taxon>Ericales</taxon>
        <taxon>Actinidiaceae</taxon>
        <taxon>Actinidia</taxon>
    </lineage>
</organism>